<dbReference type="RefSeq" id="WP_116415897.1">
    <property type="nucleotide sequence ID" value="NZ_NBWZ01000001.1"/>
</dbReference>
<dbReference type="Proteomes" id="UP000256486">
    <property type="component" value="Unassembled WGS sequence"/>
</dbReference>
<proteinExistence type="predicted"/>
<dbReference type="EMBL" id="NBWZ01000001">
    <property type="protein sequence ID" value="RFA10523.1"/>
    <property type="molecule type" value="Genomic_DNA"/>
</dbReference>
<evidence type="ECO:0000313" key="1">
    <source>
        <dbReference type="EMBL" id="RFA10523.1"/>
    </source>
</evidence>
<gene>
    <name evidence="1" type="ORF">B7R54_15910</name>
</gene>
<keyword evidence="2" id="KW-1185">Reference proteome</keyword>
<dbReference type="PROSITE" id="PS51318">
    <property type="entry name" value="TAT"/>
    <property type="match status" value="1"/>
</dbReference>
<protein>
    <submittedName>
        <fullName evidence="1">Uncharacterized protein</fullName>
    </submittedName>
</protein>
<evidence type="ECO:0000313" key="2">
    <source>
        <dbReference type="Proteomes" id="UP000256486"/>
    </source>
</evidence>
<comment type="caution">
    <text evidence="1">The sequence shown here is derived from an EMBL/GenBank/DDBJ whole genome shotgun (WGS) entry which is preliminary data.</text>
</comment>
<dbReference type="OrthoDB" id="9912946at2"/>
<sequence>MEPTTTRDIRRRTVLATAAWGVPVLALAVAAPAAVASGADLVLAESGPIQGTDPSVLSFVLTLTGLPELPASSPGEYVGILLGFCLPDGLTVESVSSTSNGWSFEPTADPYEAGETFVYNSSAIAAGASDTLLVQVRQSPEITGLHGSLGADATVATTGYTQDLQWEYSYGTPSGPALLNCAKATQPATPR</sequence>
<reference evidence="1 2" key="1">
    <citation type="submission" date="2017-04" db="EMBL/GenBank/DDBJ databases">
        <title>Comparative genome analysis of Subtercola boreus.</title>
        <authorList>
            <person name="Cho Y.-J."/>
            <person name="Cho A."/>
            <person name="Kim O.-S."/>
            <person name="Lee J.-I."/>
        </authorList>
    </citation>
    <scope>NUCLEOTIDE SEQUENCE [LARGE SCALE GENOMIC DNA]</scope>
    <source>
        <strain evidence="1 2">K300</strain>
    </source>
</reference>
<organism evidence="1 2">
    <name type="scientific">Subtercola boreus</name>
    <dbReference type="NCBI Taxonomy" id="120213"/>
    <lineage>
        <taxon>Bacteria</taxon>
        <taxon>Bacillati</taxon>
        <taxon>Actinomycetota</taxon>
        <taxon>Actinomycetes</taxon>
        <taxon>Micrococcales</taxon>
        <taxon>Microbacteriaceae</taxon>
        <taxon>Subtercola</taxon>
    </lineage>
</organism>
<name>A0A3E0VM64_9MICO</name>
<accession>A0A3E0VM64</accession>
<dbReference type="AlphaFoldDB" id="A0A3E0VM64"/>
<dbReference type="InterPro" id="IPR006311">
    <property type="entry name" value="TAT_signal"/>
</dbReference>